<protein>
    <submittedName>
        <fullName evidence="2">Uncharacterized protein</fullName>
    </submittedName>
</protein>
<dbReference type="PANTHER" id="PTHR35990">
    <property type="entry name" value="GAG1AT PROTEIN"/>
    <property type="match status" value="1"/>
</dbReference>
<evidence type="ECO:0000256" key="1">
    <source>
        <dbReference type="SAM" id="Phobius"/>
    </source>
</evidence>
<proteinExistence type="predicted"/>
<dbReference type="Proteomes" id="UP001418222">
    <property type="component" value="Unassembled WGS sequence"/>
</dbReference>
<accession>A0AAP0BYG9</accession>
<keyword evidence="3" id="KW-1185">Reference proteome</keyword>
<reference evidence="2 3" key="1">
    <citation type="journal article" date="2022" name="Nat. Plants">
        <title>Genomes of leafy and leafless Platanthera orchids illuminate the evolution of mycoheterotrophy.</title>
        <authorList>
            <person name="Li M.H."/>
            <person name="Liu K.W."/>
            <person name="Li Z."/>
            <person name="Lu H.C."/>
            <person name="Ye Q.L."/>
            <person name="Zhang D."/>
            <person name="Wang J.Y."/>
            <person name="Li Y.F."/>
            <person name="Zhong Z.M."/>
            <person name="Liu X."/>
            <person name="Yu X."/>
            <person name="Liu D.K."/>
            <person name="Tu X.D."/>
            <person name="Liu B."/>
            <person name="Hao Y."/>
            <person name="Liao X.Y."/>
            <person name="Jiang Y.T."/>
            <person name="Sun W.H."/>
            <person name="Chen J."/>
            <person name="Chen Y.Q."/>
            <person name="Ai Y."/>
            <person name="Zhai J.W."/>
            <person name="Wu S.S."/>
            <person name="Zhou Z."/>
            <person name="Hsiao Y.Y."/>
            <person name="Wu W.L."/>
            <person name="Chen Y.Y."/>
            <person name="Lin Y.F."/>
            <person name="Hsu J.L."/>
            <person name="Li C.Y."/>
            <person name="Wang Z.W."/>
            <person name="Zhao X."/>
            <person name="Zhong W.Y."/>
            <person name="Ma X.K."/>
            <person name="Ma L."/>
            <person name="Huang J."/>
            <person name="Chen G.Z."/>
            <person name="Huang M.Z."/>
            <person name="Huang L."/>
            <person name="Peng D.H."/>
            <person name="Luo Y.B."/>
            <person name="Zou S.Q."/>
            <person name="Chen S.P."/>
            <person name="Lan S."/>
            <person name="Tsai W.C."/>
            <person name="Van de Peer Y."/>
            <person name="Liu Z.J."/>
        </authorList>
    </citation>
    <scope>NUCLEOTIDE SEQUENCE [LARGE SCALE GENOMIC DNA]</scope>
    <source>
        <strain evidence="2">Lor287</strain>
    </source>
</reference>
<name>A0AAP0BYG9_9ASPA</name>
<sequence length="88" mass="9914">MRNTEMVGDESSTGSGGGFRSLLHYFLYNGKKKHVFAGIAIISVVFVVPLYFMTIEKRKKVKSTELLRCVQVSVERRENQSESGTNPE</sequence>
<feature type="transmembrane region" description="Helical" evidence="1">
    <location>
        <begin position="35"/>
        <end position="53"/>
    </location>
</feature>
<dbReference type="EMBL" id="JBBWWQ010000003">
    <property type="protein sequence ID" value="KAK8952025.1"/>
    <property type="molecule type" value="Genomic_DNA"/>
</dbReference>
<keyword evidence="1" id="KW-1133">Transmembrane helix</keyword>
<dbReference type="PANTHER" id="PTHR35990:SF1">
    <property type="entry name" value="GAG1AT PROTEIN"/>
    <property type="match status" value="1"/>
</dbReference>
<evidence type="ECO:0000313" key="2">
    <source>
        <dbReference type="EMBL" id="KAK8952025.1"/>
    </source>
</evidence>
<keyword evidence="1" id="KW-0812">Transmembrane</keyword>
<comment type="caution">
    <text evidence="2">The sequence shown here is derived from an EMBL/GenBank/DDBJ whole genome shotgun (WGS) entry which is preliminary data.</text>
</comment>
<gene>
    <name evidence="2" type="ORF">KSP39_PZI004456</name>
</gene>
<dbReference type="AlphaFoldDB" id="A0AAP0BYG9"/>
<evidence type="ECO:0000313" key="3">
    <source>
        <dbReference type="Proteomes" id="UP001418222"/>
    </source>
</evidence>
<organism evidence="2 3">
    <name type="scientific">Platanthera zijinensis</name>
    <dbReference type="NCBI Taxonomy" id="2320716"/>
    <lineage>
        <taxon>Eukaryota</taxon>
        <taxon>Viridiplantae</taxon>
        <taxon>Streptophyta</taxon>
        <taxon>Embryophyta</taxon>
        <taxon>Tracheophyta</taxon>
        <taxon>Spermatophyta</taxon>
        <taxon>Magnoliopsida</taxon>
        <taxon>Liliopsida</taxon>
        <taxon>Asparagales</taxon>
        <taxon>Orchidaceae</taxon>
        <taxon>Orchidoideae</taxon>
        <taxon>Orchideae</taxon>
        <taxon>Orchidinae</taxon>
        <taxon>Platanthera</taxon>
    </lineage>
</organism>
<keyword evidence="1" id="KW-0472">Membrane</keyword>